<proteinExistence type="predicted"/>
<evidence type="ECO:0000313" key="3">
    <source>
        <dbReference type="Proteomes" id="UP000319731"/>
    </source>
</evidence>
<organism evidence="2 3">
    <name type="scientific">Synchytrium microbalum</name>
    <dbReference type="NCBI Taxonomy" id="1806994"/>
    <lineage>
        <taxon>Eukaryota</taxon>
        <taxon>Fungi</taxon>
        <taxon>Fungi incertae sedis</taxon>
        <taxon>Chytridiomycota</taxon>
        <taxon>Chytridiomycota incertae sedis</taxon>
        <taxon>Chytridiomycetes</taxon>
        <taxon>Synchytriales</taxon>
        <taxon>Synchytriaceae</taxon>
        <taxon>Synchytrium</taxon>
    </lineage>
</organism>
<evidence type="ECO:0000313" key="2">
    <source>
        <dbReference type="EMBL" id="TPX30101.1"/>
    </source>
</evidence>
<dbReference type="RefSeq" id="XP_031021843.1">
    <property type="nucleotide sequence ID" value="XM_031172176.1"/>
</dbReference>
<sequence>MMGLMRLAGTPLLSNGPLKPTMHRTIVRGGLYIGLRACVLEHSHSERAAPAFATWAPNSVARVAIPLRHQELELTPTLRTIFTETKTTMAFSKAIRRVSLKRLALVVIQLGLVLSVTLMGLFMCSSSAKHSFSLPSWKDTTYDVTMSERYSIWNLVWHRVSYGLDDHPQPMNSETRFDNAINLLQQIQHAADTNLPKDIEEQSKRALQAQNEIIPSLPTLFGTLRTDLLASLALLPLPKIPLPTRCTNVYPLPHQLERYVPLVKYHPRIYLALDVKDHADGLSNVLAQLIRLSRLLTPEGLESEESRKSSHAFSSPFNPPSSSIFNSHNLDVSNLFISLYESDSKDGTARIATTWSTALSILGIPCRVVVNGVARSSIPNRIEFLANVRNRALDPLVDMWRDGSVYDRVVFLNDVQFCAEDILELIFQSMLQDSSITCGLDYDLVHSPSEPGFYDVWVARDIDGQEFNKHPWDFFTPTAESSARLAQGLPFQAQCCFNGVAVYAAKPLATRQVQFRRSVQGSECAASECSLICNDLAKEGYGRVLVVPRVRFAYDTHTYDILWNVTTTRWNAASQNASWSEFVDFEHERIQTWTDGPPAVLCKGLEGNGHHPDKAAIWQNVEYGASVYEEKKWMSWWASLFERPIQR</sequence>
<gene>
    <name evidence="2" type="ORF">SmJEL517_g06250</name>
</gene>
<accession>A0A507BRQ7</accession>
<keyword evidence="1" id="KW-1133">Transmembrane helix</keyword>
<dbReference type="PANTHER" id="PTHR34144">
    <property type="entry name" value="CHROMOSOME 8, WHOLE GENOME SHOTGUN SEQUENCE"/>
    <property type="match status" value="1"/>
</dbReference>
<reference evidence="2 3" key="1">
    <citation type="journal article" date="2019" name="Sci. Rep.">
        <title>Comparative genomics of chytrid fungi reveal insights into the obligate biotrophic and pathogenic lifestyle of Synchytrium endobioticum.</title>
        <authorList>
            <person name="van de Vossenberg B.T.L.H."/>
            <person name="Warris S."/>
            <person name="Nguyen H.D.T."/>
            <person name="van Gent-Pelzer M.P.E."/>
            <person name="Joly D.L."/>
            <person name="van de Geest H.C."/>
            <person name="Bonants P.J.M."/>
            <person name="Smith D.S."/>
            <person name="Levesque C.A."/>
            <person name="van der Lee T.A.J."/>
        </authorList>
    </citation>
    <scope>NUCLEOTIDE SEQUENCE [LARGE SCALE GENOMIC DNA]</scope>
    <source>
        <strain evidence="2 3">JEL517</strain>
    </source>
</reference>
<dbReference type="Proteomes" id="UP000319731">
    <property type="component" value="Unassembled WGS sequence"/>
</dbReference>
<dbReference type="Pfam" id="PF11735">
    <property type="entry name" value="CAP59_mtransfer"/>
    <property type="match status" value="1"/>
</dbReference>
<keyword evidence="1" id="KW-0472">Membrane</keyword>
<keyword evidence="3" id="KW-1185">Reference proteome</keyword>
<dbReference type="InterPro" id="IPR021047">
    <property type="entry name" value="Mannosyltransferase_CMT1"/>
</dbReference>
<feature type="transmembrane region" description="Helical" evidence="1">
    <location>
        <begin position="103"/>
        <end position="123"/>
    </location>
</feature>
<evidence type="ECO:0000256" key="1">
    <source>
        <dbReference type="SAM" id="Phobius"/>
    </source>
</evidence>
<dbReference type="EMBL" id="QEAO01000098">
    <property type="protein sequence ID" value="TPX30101.1"/>
    <property type="molecule type" value="Genomic_DNA"/>
</dbReference>
<dbReference type="PANTHER" id="PTHR34144:SF7">
    <property type="entry name" value="EXPORT PROTEIN (CAP59), PUTATIVE (AFU_ORTHOLOGUE AFUA_7G05020)-RELATED"/>
    <property type="match status" value="1"/>
</dbReference>
<dbReference type="GeneID" id="42007473"/>
<protein>
    <submittedName>
        <fullName evidence="2">Uncharacterized protein</fullName>
    </submittedName>
</protein>
<dbReference type="AlphaFoldDB" id="A0A507BRQ7"/>
<keyword evidence="1" id="KW-0812">Transmembrane</keyword>
<dbReference type="OrthoDB" id="262547at2759"/>
<comment type="caution">
    <text evidence="2">The sequence shown here is derived from an EMBL/GenBank/DDBJ whole genome shotgun (WGS) entry which is preliminary data.</text>
</comment>
<name>A0A507BRQ7_9FUNG</name>